<dbReference type="PANTHER" id="PTHR30217">
    <property type="entry name" value="PEPTIDASE U32 FAMILY"/>
    <property type="match status" value="1"/>
</dbReference>
<comment type="pathway">
    <text evidence="1">Cofactor biosynthesis; ubiquinone biosynthesis.</text>
</comment>
<evidence type="ECO:0000313" key="3">
    <source>
        <dbReference type="Proteomes" id="UP000192761"/>
    </source>
</evidence>
<comment type="function">
    <text evidence="1">Required for O(2)-independent ubiquinone (coenzyme Q) biosynthesis. Together with UbiU, is essential for the C6-hydroxylation reaction in the oxygen-independent ubiquinone biosynthesis pathway.</text>
</comment>
<keyword evidence="1" id="KW-0004">4Fe-4S</keyword>
<dbReference type="UniPathway" id="UPA00232"/>
<dbReference type="NCBIfam" id="NF011991">
    <property type="entry name" value="PRK15447.1"/>
    <property type="match status" value="1"/>
</dbReference>
<dbReference type="STRING" id="1121001.SAMN02745857_03248"/>
<dbReference type="RefSeq" id="WP_084092116.1">
    <property type="nucleotide sequence ID" value="NZ_FWXD01000022.1"/>
</dbReference>
<dbReference type="GO" id="GO:0008233">
    <property type="term" value="F:peptidase activity"/>
    <property type="evidence" value="ECO:0007669"/>
    <property type="project" value="UniProtKB-KW"/>
</dbReference>
<feature type="binding site" evidence="1">
    <location>
        <position position="44"/>
    </location>
    <ligand>
        <name>[4Fe-4S] cluster</name>
        <dbReference type="ChEBI" id="CHEBI:49883"/>
    </ligand>
</feature>
<dbReference type="EMBL" id="FWXD01000022">
    <property type="protein sequence ID" value="SMC28407.1"/>
    <property type="molecule type" value="Genomic_DNA"/>
</dbReference>
<keyword evidence="1" id="KW-0411">Iron-sulfur</keyword>
<dbReference type="InterPro" id="IPR051454">
    <property type="entry name" value="RNA/ubiquinone_mod_enzymes"/>
</dbReference>
<dbReference type="PANTHER" id="PTHR30217:SF11">
    <property type="entry name" value="UBIQUINONE BIOSYNTHESIS PROTEIN UBIV"/>
    <property type="match status" value="1"/>
</dbReference>
<dbReference type="GO" id="GO:0006744">
    <property type="term" value="P:ubiquinone biosynthetic process"/>
    <property type="evidence" value="ECO:0007669"/>
    <property type="project" value="UniProtKB-UniRule"/>
</dbReference>
<dbReference type="GO" id="GO:0006508">
    <property type="term" value="P:proteolysis"/>
    <property type="evidence" value="ECO:0007669"/>
    <property type="project" value="UniProtKB-KW"/>
</dbReference>
<dbReference type="HAMAP" id="MF_02233">
    <property type="entry name" value="UbiV"/>
    <property type="match status" value="1"/>
</dbReference>
<evidence type="ECO:0000256" key="1">
    <source>
        <dbReference type="HAMAP-Rule" id="MF_02233"/>
    </source>
</evidence>
<accession>A0A1W1XX18</accession>
<organism evidence="2 3">
    <name type="scientific">Andreprevotia lacus DSM 23236</name>
    <dbReference type="NCBI Taxonomy" id="1121001"/>
    <lineage>
        <taxon>Bacteria</taxon>
        <taxon>Pseudomonadati</taxon>
        <taxon>Pseudomonadota</taxon>
        <taxon>Betaproteobacteria</taxon>
        <taxon>Neisseriales</taxon>
        <taxon>Chitinibacteraceae</taxon>
        <taxon>Andreprevotia</taxon>
    </lineage>
</organism>
<dbReference type="AlphaFoldDB" id="A0A1W1XX18"/>
<proteinExistence type="inferred from homology"/>
<keyword evidence="1" id="KW-0479">Metal-binding</keyword>
<dbReference type="InterPro" id="IPR043693">
    <property type="entry name" value="UbiV"/>
</dbReference>
<dbReference type="OrthoDB" id="8523349at2"/>
<sequence length="302" mass="33789">MEMNQYRIALGPLLYYWPRQTTLDFYARIADSPVDIVYLGETVCSRRHELRLPDWLALAAELQAAGKQVVLCTPTLVESGAETTMIRRITEQQDYMIEVGELGVILNLDGRGFIAGPHLNAYNGNTLQWLAGLGAQRFVTPLELNRADLKTLLREKPASLQSEVMVWGRMPLASSARCFTARYYKLHKDNCGFRCIEHPDGLDMRTRESVDFLAINGIQTQSGHVLDLLAQAGELAAMGVDVLRVSPQSQRTLEVIAWLDAARHGAAPQPSVLPDGMPRCNGYWFGHPGLDWIENEAHRHAH</sequence>
<keyword evidence="1" id="KW-0408">Iron</keyword>
<keyword evidence="2" id="KW-0378">Hydrolase</keyword>
<feature type="binding site" evidence="1">
    <location>
        <position position="178"/>
    </location>
    <ligand>
        <name>[4Fe-4S] cluster</name>
        <dbReference type="ChEBI" id="CHEBI:49883"/>
    </ligand>
</feature>
<comment type="similarity">
    <text evidence="1">Belongs to the peptidase U32 family. UbiV subfamily.</text>
</comment>
<name>A0A1W1XX18_9NEIS</name>
<feature type="binding site" evidence="1">
    <location>
        <position position="195"/>
    </location>
    <ligand>
        <name>[4Fe-4S] cluster</name>
        <dbReference type="ChEBI" id="CHEBI:49883"/>
    </ligand>
</feature>
<evidence type="ECO:0000313" key="2">
    <source>
        <dbReference type="EMBL" id="SMC28407.1"/>
    </source>
</evidence>
<protein>
    <recommendedName>
        <fullName evidence="1">Ubiquinone biosynthesis protein UbiV</fullName>
    </recommendedName>
</protein>
<dbReference type="GO" id="GO:0051539">
    <property type="term" value="F:4 iron, 4 sulfur cluster binding"/>
    <property type="evidence" value="ECO:0007669"/>
    <property type="project" value="UniProtKB-UniRule"/>
</dbReference>
<keyword evidence="3" id="KW-1185">Reference proteome</keyword>
<comment type="subunit">
    <text evidence="1">Forms a heterodimer with UbiU.</text>
</comment>
<dbReference type="GO" id="GO:0046872">
    <property type="term" value="F:metal ion binding"/>
    <property type="evidence" value="ECO:0007669"/>
    <property type="project" value="UniProtKB-KW"/>
</dbReference>
<dbReference type="Pfam" id="PF01136">
    <property type="entry name" value="Peptidase_U32"/>
    <property type="match status" value="1"/>
</dbReference>
<feature type="binding site" evidence="1">
    <location>
        <position position="191"/>
    </location>
    <ligand>
        <name>[4Fe-4S] cluster</name>
        <dbReference type="ChEBI" id="CHEBI:49883"/>
    </ligand>
</feature>
<keyword evidence="1" id="KW-0831">Ubiquinone biosynthesis</keyword>
<dbReference type="Proteomes" id="UP000192761">
    <property type="component" value="Unassembled WGS sequence"/>
</dbReference>
<keyword evidence="2" id="KW-0645">Protease</keyword>
<dbReference type="InterPro" id="IPR001539">
    <property type="entry name" value="Peptidase_U32"/>
</dbReference>
<comment type="cofactor">
    <cofactor evidence="1">
        <name>[4Fe-4S] cluster</name>
        <dbReference type="ChEBI" id="CHEBI:49883"/>
    </cofactor>
</comment>
<gene>
    <name evidence="1" type="primary">ubiV</name>
    <name evidence="2" type="ORF">SAMN02745857_03248</name>
</gene>
<reference evidence="2 3" key="1">
    <citation type="submission" date="2017-04" db="EMBL/GenBank/DDBJ databases">
        <authorList>
            <person name="Afonso C.L."/>
            <person name="Miller P.J."/>
            <person name="Scott M.A."/>
            <person name="Spackman E."/>
            <person name="Goraichik I."/>
            <person name="Dimitrov K.M."/>
            <person name="Suarez D.L."/>
            <person name="Swayne D.E."/>
        </authorList>
    </citation>
    <scope>NUCLEOTIDE SEQUENCE [LARGE SCALE GENOMIC DNA]</scope>
    <source>
        <strain evidence="2 3">DSM 23236</strain>
    </source>
</reference>